<dbReference type="GeneID" id="27313002"/>
<dbReference type="Proteomes" id="UP000053259">
    <property type="component" value="Unassembled WGS sequence"/>
</dbReference>
<accession>A0A0D2AAT8</accession>
<dbReference type="RefSeq" id="XP_016213589.1">
    <property type="nucleotide sequence ID" value="XM_016358488.1"/>
</dbReference>
<proteinExistence type="predicted"/>
<evidence type="ECO:0000313" key="3">
    <source>
        <dbReference type="Proteomes" id="UP000053259"/>
    </source>
</evidence>
<dbReference type="EMBL" id="KN847543">
    <property type="protein sequence ID" value="KIW03720.1"/>
    <property type="molecule type" value="Genomic_DNA"/>
</dbReference>
<sequence length="165" mass="18618">MRVKQGPYVVRHFTKGFFPFIDSRLFVAPGQSCRSLSPRQEQLQRNRLAQRASSGSIDQKTPAFFPIKRLCVVITNPKASSWQNSTFLPTYVRLIPFPFATISLVRLQGPVTLPHSRFALPGGGGANPPPLPPRFDRSTREQRSVSRTEKRYHCVCRGFVQVFGS</sequence>
<dbReference type="HOGENOM" id="CLU_1612087_0_0_1"/>
<evidence type="ECO:0000256" key="1">
    <source>
        <dbReference type="SAM" id="MobiDB-lite"/>
    </source>
</evidence>
<reference evidence="2 3" key="1">
    <citation type="submission" date="2015-01" db="EMBL/GenBank/DDBJ databases">
        <title>The Genome Sequence of Ochroconis gallopava CBS43764.</title>
        <authorList>
            <consortium name="The Broad Institute Genomics Platform"/>
            <person name="Cuomo C."/>
            <person name="de Hoog S."/>
            <person name="Gorbushina A."/>
            <person name="Stielow B."/>
            <person name="Teixiera M."/>
            <person name="Abouelleil A."/>
            <person name="Chapman S.B."/>
            <person name="Priest M."/>
            <person name="Young S.K."/>
            <person name="Wortman J."/>
            <person name="Nusbaum C."/>
            <person name="Birren B."/>
        </authorList>
    </citation>
    <scope>NUCLEOTIDE SEQUENCE [LARGE SCALE GENOMIC DNA]</scope>
    <source>
        <strain evidence="2 3">CBS 43764</strain>
    </source>
</reference>
<dbReference type="AlphaFoldDB" id="A0A0D2AAT8"/>
<dbReference type="VEuPathDB" id="FungiDB:PV09_05029"/>
<dbReference type="InParanoid" id="A0A0D2AAT8"/>
<name>A0A0D2AAT8_9PEZI</name>
<keyword evidence="3" id="KW-1185">Reference proteome</keyword>
<feature type="compositionally biased region" description="Basic and acidic residues" evidence="1">
    <location>
        <begin position="134"/>
        <end position="146"/>
    </location>
</feature>
<protein>
    <submittedName>
        <fullName evidence="2">Uncharacterized protein</fullName>
    </submittedName>
</protein>
<gene>
    <name evidence="2" type="ORF">PV09_05029</name>
</gene>
<evidence type="ECO:0000313" key="2">
    <source>
        <dbReference type="EMBL" id="KIW03720.1"/>
    </source>
</evidence>
<organism evidence="2 3">
    <name type="scientific">Verruconis gallopava</name>
    <dbReference type="NCBI Taxonomy" id="253628"/>
    <lineage>
        <taxon>Eukaryota</taxon>
        <taxon>Fungi</taxon>
        <taxon>Dikarya</taxon>
        <taxon>Ascomycota</taxon>
        <taxon>Pezizomycotina</taxon>
        <taxon>Dothideomycetes</taxon>
        <taxon>Pleosporomycetidae</taxon>
        <taxon>Venturiales</taxon>
        <taxon>Sympoventuriaceae</taxon>
        <taxon>Verruconis</taxon>
    </lineage>
</organism>
<feature type="region of interest" description="Disordered" evidence="1">
    <location>
        <begin position="119"/>
        <end position="146"/>
    </location>
</feature>